<gene>
    <name evidence="1" type="ORF">ACEC001_0060</name>
</gene>
<sequence length="316" mass="36825">MYRPSNPSAIEGLNQDGFSLAEATRIRPFLPRRFFPFGSLYRTNFDAWEAIRAVKDALQYKNFEFRFVFKWGNGELLHHFGFQQNEFIEYTSPTYHTRFLSIEFVRHFGDALFTERATDENHGRRLMLTNGALRIKMNRLREAYNQLINPEPVMFPTVADLNITPLQLPVDVDRPILAIHALQAGYANWYKEHSLPNTRLNIAPFELCLFLTLRKQLEPENLDLRYLAKTDSGSYYPTTWMLAAVLPGGEIIGNPVTDVQQLPSPLAPPKDSIYPYASWYASSIGVRWLMLHVPEEVYNLFPHEQWLRAYENRFGW</sequence>
<dbReference type="EMBL" id="MN445185">
    <property type="protein sequence ID" value="QKN85843.1"/>
    <property type="molecule type" value="Genomic_DNA"/>
</dbReference>
<dbReference type="Proteomes" id="UP000515779">
    <property type="component" value="Segment"/>
</dbReference>
<protein>
    <submittedName>
        <fullName evidence="1">Uncharacterized protein</fullName>
    </submittedName>
</protein>
<evidence type="ECO:0000313" key="1">
    <source>
        <dbReference type="EMBL" id="QKN85843.1"/>
    </source>
</evidence>
<evidence type="ECO:0000313" key="2">
    <source>
        <dbReference type="Proteomes" id="UP000515779"/>
    </source>
</evidence>
<name>A0A7D4VC21_9CAUD</name>
<accession>A0A7D4VC21</accession>
<organism evidence="1 2">
    <name type="scientific">Escherichia phage vB_EcoM_EC001</name>
    <dbReference type="NCBI Taxonomy" id="2739754"/>
    <lineage>
        <taxon>Viruses</taxon>
        <taxon>Duplodnaviria</taxon>
        <taxon>Heunggongvirae</taxon>
        <taxon>Uroviricota</taxon>
        <taxon>Caudoviricetes</taxon>
        <taxon>Chimalliviridae</taxon>
        <taxon>Seoulvirus</taxon>
        <taxon>Seoulvirus SPN3US</taxon>
    </lineage>
</organism>
<proteinExistence type="predicted"/>
<reference evidence="1 2" key="1">
    <citation type="submission" date="2019-09" db="EMBL/GenBank/DDBJ databases">
        <authorList>
            <person name="Lin J."/>
            <person name="Cucic S."/>
            <person name="Klem A."/>
            <person name="Kropinski A."/>
            <person name="Anany H."/>
        </authorList>
    </citation>
    <scope>NUCLEOTIDE SEQUENCE [LARGE SCALE GENOMIC DNA]</scope>
</reference>